<evidence type="ECO:0000256" key="2">
    <source>
        <dbReference type="ARBA" id="ARBA00004442"/>
    </source>
</evidence>
<dbReference type="InterPro" id="IPR051906">
    <property type="entry name" value="TolC-like"/>
</dbReference>
<dbReference type="GO" id="GO:0009279">
    <property type="term" value="C:cell outer membrane"/>
    <property type="evidence" value="ECO:0007669"/>
    <property type="project" value="UniProtKB-SubCell"/>
</dbReference>
<evidence type="ECO:0000256" key="3">
    <source>
        <dbReference type="ARBA" id="ARBA00007613"/>
    </source>
</evidence>
<dbReference type="Pfam" id="PF02321">
    <property type="entry name" value="OEP"/>
    <property type="match status" value="1"/>
</dbReference>
<dbReference type="PANTHER" id="PTHR30026">
    <property type="entry name" value="OUTER MEMBRANE PROTEIN TOLC"/>
    <property type="match status" value="1"/>
</dbReference>
<dbReference type="InterPro" id="IPR006155">
    <property type="entry name" value="Josephin"/>
</dbReference>
<dbReference type="GO" id="GO:0016579">
    <property type="term" value="P:protein deubiquitination"/>
    <property type="evidence" value="ECO:0007669"/>
    <property type="project" value="InterPro"/>
</dbReference>
<comment type="caution">
    <text evidence="16">The sequence shown here is derived from an EMBL/GenBank/DDBJ whole genome shotgun (WGS) entry which is preliminary data.</text>
</comment>
<evidence type="ECO:0000256" key="11">
    <source>
        <dbReference type="ARBA" id="ARBA00023136"/>
    </source>
</evidence>
<dbReference type="GO" id="GO:0006508">
    <property type="term" value="P:proteolysis"/>
    <property type="evidence" value="ECO:0007669"/>
    <property type="project" value="UniProtKB-KW"/>
</dbReference>
<dbReference type="GO" id="GO:0015288">
    <property type="term" value="F:porin activity"/>
    <property type="evidence" value="ECO:0007669"/>
    <property type="project" value="TreeGrafter"/>
</dbReference>
<dbReference type="OrthoDB" id="5495419at2"/>
<comment type="similarity">
    <text evidence="3">Belongs to the outer membrane factor (OMF) (TC 1.B.17) family.</text>
</comment>
<comment type="subcellular location">
    <subcellularLocation>
        <location evidence="2">Cell outer membrane</location>
    </subcellularLocation>
</comment>
<feature type="chain" id="PRO_5023002602" description="ubiquitinyl hydrolase 1" evidence="14">
    <location>
        <begin position="40"/>
        <end position="515"/>
    </location>
</feature>
<evidence type="ECO:0000256" key="7">
    <source>
        <dbReference type="ARBA" id="ARBA00022670"/>
    </source>
</evidence>
<dbReference type="InterPro" id="IPR003423">
    <property type="entry name" value="OMP_efflux"/>
</dbReference>
<dbReference type="Proteomes" id="UP000321412">
    <property type="component" value="Unassembled WGS sequence"/>
</dbReference>
<feature type="domain" description="Josephin" evidence="15">
    <location>
        <begin position="413"/>
        <end position="515"/>
    </location>
</feature>
<dbReference type="SUPFAM" id="SSF56954">
    <property type="entry name" value="Outer membrane efflux proteins (OEP)"/>
    <property type="match status" value="1"/>
</dbReference>
<sequence length="515" mass="56024">MNDRSKKGGRRVTRRAGSIKGAAAAIGLLMIAGSAPALAQTSPSSYEEANQSAANDPLNWLTPDQVVELVLRQSPDLERARIEEERARELVLSEEHERTPVFSADAGYRYGQFPDLSAQGTRLIDSSALSLAGRLSHTLPIGTRVALSASLNRAVRDSVVLGDLGVAYDAGIAAEVTQPLLRGAGRDVVDAALLSARRAEELRLAQSDELTNALLYESLTTYWDLWLAQRSLEIQQGARRLAEQSLQEATVRLEAGAAAPADLIPLRIEIARAEEALLAARTRVDERSLTLSRQLGLATDTSLRARSEAPSIPDLPESDRALERYEANSPELQRLTIALEDARQQAALARNNARPALDAVGSFQLDGLGRSTPDALAQIGRAEGYVAFVGLRLELPIINRARQADARRAELAVRAAEHDLEQARADARHTITSLLNEARAARTRAELARQTAELTRENVAAQRARFETGRGTAFEVVDALQRLQEAEERVVEADLELMRHTLALQQLTGTLPDIP</sequence>
<feature type="signal peptide" evidence="14">
    <location>
        <begin position="1"/>
        <end position="39"/>
    </location>
</feature>
<dbReference type="EMBL" id="VOSM01000012">
    <property type="protein sequence ID" value="TXD34792.1"/>
    <property type="molecule type" value="Genomic_DNA"/>
</dbReference>
<keyword evidence="13" id="KW-0175">Coiled coil</keyword>
<evidence type="ECO:0000256" key="10">
    <source>
        <dbReference type="ARBA" id="ARBA00022801"/>
    </source>
</evidence>
<accession>A0A5C6X9U3</accession>
<dbReference type="Gene3D" id="1.20.1600.10">
    <property type="entry name" value="Outer membrane efflux proteins (OEP)"/>
    <property type="match status" value="2"/>
</dbReference>
<keyword evidence="14" id="KW-0732">Signal</keyword>
<organism evidence="16 17">
    <name type="scientific">Lujinxingia vulgaris</name>
    <dbReference type="NCBI Taxonomy" id="2600176"/>
    <lineage>
        <taxon>Bacteria</taxon>
        <taxon>Deltaproteobacteria</taxon>
        <taxon>Bradymonadales</taxon>
        <taxon>Lujinxingiaceae</taxon>
        <taxon>Lujinxingia</taxon>
    </lineage>
</organism>
<keyword evidence="5" id="KW-0813">Transport</keyword>
<keyword evidence="6" id="KW-1134">Transmembrane beta strand</keyword>
<gene>
    <name evidence="16" type="ORF">FRC98_18340</name>
</gene>
<evidence type="ECO:0000256" key="5">
    <source>
        <dbReference type="ARBA" id="ARBA00022448"/>
    </source>
</evidence>
<evidence type="ECO:0000256" key="8">
    <source>
        <dbReference type="ARBA" id="ARBA00022692"/>
    </source>
</evidence>
<keyword evidence="7" id="KW-0645">Protease</keyword>
<evidence type="ECO:0000256" key="14">
    <source>
        <dbReference type="SAM" id="SignalP"/>
    </source>
</evidence>
<keyword evidence="11" id="KW-0472">Membrane</keyword>
<dbReference type="GO" id="GO:0015562">
    <property type="term" value="F:efflux transmembrane transporter activity"/>
    <property type="evidence" value="ECO:0007669"/>
    <property type="project" value="InterPro"/>
</dbReference>
<evidence type="ECO:0000256" key="9">
    <source>
        <dbReference type="ARBA" id="ARBA00022786"/>
    </source>
</evidence>
<protein>
    <recommendedName>
        <fullName evidence="4">ubiquitinyl hydrolase 1</fullName>
        <ecNumber evidence="4">3.4.19.12</ecNumber>
    </recommendedName>
</protein>
<dbReference type="EC" id="3.4.19.12" evidence="4"/>
<comment type="catalytic activity">
    <reaction evidence="1">
        <text>Thiol-dependent hydrolysis of ester, thioester, amide, peptide and isopeptide bonds formed by the C-terminal Gly of ubiquitin (a 76-residue protein attached to proteins as an intracellular targeting signal).</text>
        <dbReference type="EC" id="3.4.19.12"/>
    </reaction>
</comment>
<evidence type="ECO:0000256" key="4">
    <source>
        <dbReference type="ARBA" id="ARBA00012759"/>
    </source>
</evidence>
<evidence type="ECO:0000313" key="17">
    <source>
        <dbReference type="Proteomes" id="UP000321412"/>
    </source>
</evidence>
<evidence type="ECO:0000256" key="13">
    <source>
        <dbReference type="SAM" id="Coils"/>
    </source>
</evidence>
<keyword evidence="10" id="KW-0378">Hydrolase</keyword>
<feature type="coiled-coil region" evidence="13">
    <location>
        <begin position="406"/>
        <end position="503"/>
    </location>
</feature>
<evidence type="ECO:0000256" key="12">
    <source>
        <dbReference type="ARBA" id="ARBA00023237"/>
    </source>
</evidence>
<keyword evidence="12" id="KW-0998">Cell outer membrane</keyword>
<keyword evidence="9" id="KW-0833">Ubl conjugation pathway</keyword>
<reference evidence="16 17" key="1">
    <citation type="submission" date="2019-08" db="EMBL/GenBank/DDBJ databases">
        <title>Bradymonadales sp. TMQ4.</title>
        <authorList>
            <person name="Liang Q."/>
        </authorList>
    </citation>
    <scope>NUCLEOTIDE SEQUENCE [LARGE SCALE GENOMIC DNA]</scope>
    <source>
        <strain evidence="16 17">TMQ4</strain>
    </source>
</reference>
<name>A0A5C6X9U3_9DELT</name>
<dbReference type="PROSITE" id="PS50957">
    <property type="entry name" value="JOSEPHIN"/>
    <property type="match status" value="1"/>
</dbReference>
<dbReference type="AlphaFoldDB" id="A0A5C6X9U3"/>
<dbReference type="PANTHER" id="PTHR30026:SF20">
    <property type="entry name" value="OUTER MEMBRANE PROTEIN TOLC"/>
    <property type="match status" value="1"/>
</dbReference>
<evidence type="ECO:0000313" key="16">
    <source>
        <dbReference type="EMBL" id="TXD34792.1"/>
    </source>
</evidence>
<keyword evidence="17" id="KW-1185">Reference proteome</keyword>
<keyword evidence="8" id="KW-0812">Transmembrane</keyword>
<evidence type="ECO:0000259" key="15">
    <source>
        <dbReference type="PROSITE" id="PS50957"/>
    </source>
</evidence>
<dbReference type="GO" id="GO:0004843">
    <property type="term" value="F:cysteine-type deubiquitinase activity"/>
    <property type="evidence" value="ECO:0007669"/>
    <property type="project" value="UniProtKB-EC"/>
</dbReference>
<evidence type="ECO:0000256" key="6">
    <source>
        <dbReference type="ARBA" id="ARBA00022452"/>
    </source>
</evidence>
<proteinExistence type="inferred from homology"/>
<dbReference type="GO" id="GO:1990281">
    <property type="term" value="C:efflux pump complex"/>
    <property type="evidence" value="ECO:0007669"/>
    <property type="project" value="TreeGrafter"/>
</dbReference>
<evidence type="ECO:0000256" key="1">
    <source>
        <dbReference type="ARBA" id="ARBA00000707"/>
    </source>
</evidence>